<comment type="caution">
    <text evidence="1">The sequence shown here is derived from an EMBL/GenBank/DDBJ whole genome shotgun (WGS) entry which is preliminary data.</text>
</comment>
<name>A0A765TBU5_ECOLX</name>
<dbReference type="Gene3D" id="3.30.40.80">
    <property type="entry name" value="Effector protein NleG"/>
    <property type="match status" value="1"/>
</dbReference>
<reference evidence="1" key="2">
    <citation type="submission" date="2020-02" db="EMBL/GenBank/DDBJ databases">
        <authorList>
            <consortium name="NCBI Pathogen Detection Project"/>
        </authorList>
    </citation>
    <scope>NUCLEOTIDE SEQUENCE</scope>
    <source>
        <strain evidence="1">1839</strain>
    </source>
</reference>
<dbReference type="InterPro" id="IPR038436">
    <property type="entry name" value="Effector_NleG_sf"/>
</dbReference>
<proteinExistence type="predicted"/>
<dbReference type="GO" id="GO:0004842">
    <property type="term" value="F:ubiquitin-protein transferase activity"/>
    <property type="evidence" value="ECO:0007669"/>
    <property type="project" value="InterPro"/>
</dbReference>
<gene>
    <name evidence="1" type="ORF">GGB84_003308</name>
</gene>
<protein>
    <submittedName>
        <fullName evidence="1">DUF1076 domain-containing protein</fullName>
    </submittedName>
</protein>
<sequence>MPLISDIDSSSFSPGVEALRAQIVANGRGDITFDGETVSIVYDATDGRFSSSGGSGGLFSELLLLGFNSGPQALSERLISMIIQSQESLQEKISQCKFSVCPDSLQCPPEAAQCPITLEQPEEGVLVKNSEDSAVCCLFDANAFERLVREDLPHPLTREEITESMIVKPEECTYDHVRKNFIIKDN</sequence>
<dbReference type="GO" id="GO:0044403">
    <property type="term" value="P:biological process involved in symbiotic interaction"/>
    <property type="evidence" value="ECO:0007669"/>
    <property type="project" value="InterPro"/>
</dbReference>
<dbReference type="Pfam" id="PF06416">
    <property type="entry name" value="T3SS_NleG"/>
    <property type="match status" value="1"/>
</dbReference>
<organism evidence="1">
    <name type="scientific">Escherichia coli</name>
    <dbReference type="NCBI Taxonomy" id="562"/>
    <lineage>
        <taxon>Bacteria</taxon>
        <taxon>Pseudomonadati</taxon>
        <taxon>Pseudomonadota</taxon>
        <taxon>Gammaproteobacteria</taxon>
        <taxon>Enterobacterales</taxon>
        <taxon>Enterobacteriaceae</taxon>
        <taxon>Escherichia</taxon>
    </lineage>
</organism>
<evidence type="ECO:0000313" key="1">
    <source>
        <dbReference type="EMBL" id="HAG5771598.1"/>
    </source>
</evidence>
<dbReference type="InterPro" id="IPR010489">
    <property type="entry name" value="Effector_NleG"/>
</dbReference>
<dbReference type="AlphaFoldDB" id="A0A765TBU5"/>
<dbReference type="RefSeq" id="WP_059217651.1">
    <property type="nucleotide sequence ID" value="NZ_CASDMU010000034.1"/>
</dbReference>
<dbReference type="EMBL" id="DAAYTU010000021">
    <property type="protein sequence ID" value="HAG5771598.1"/>
    <property type="molecule type" value="Genomic_DNA"/>
</dbReference>
<reference evidence="1" key="1">
    <citation type="journal article" date="2018" name="Genome Biol.">
        <title>SKESA: strategic k-mer extension for scrupulous assemblies.</title>
        <authorList>
            <person name="Souvorov A."/>
            <person name="Agarwala R."/>
            <person name="Lipman D.J."/>
        </authorList>
    </citation>
    <scope>NUCLEOTIDE SEQUENCE [LARGE SCALE GENOMIC DNA]</scope>
    <source>
        <strain evidence="1">1839</strain>
    </source>
</reference>
<accession>A0A765TBU5</accession>